<evidence type="ECO:0000256" key="1">
    <source>
        <dbReference type="SAM" id="MobiDB-lite"/>
    </source>
</evidence>
<reference evidence="2 3" key="1">
    <citation type="submission" date="2020-05" db="EMBL/GenBank/DDBJ databases">
        <title>Whole genome sequencing and identification of novel metabolites from Paenibacillus alvei strain JR949.</title>
        <authorList>
            <person name="Rajendhran J."/>
            <person name="Sree Pranav P."/>
            <person name="Mahalakshmi B."/>
            <person name="Karthikeyan R."/>
        </authorList>
    </citation>
    <scope>NUCLEOTIDE SEQUENCE [LARGE SCALE GENOMIC DNA]</scope>
    <source>
        <strain evidence="2 3">JR949</strain>
    </source>
</reference>
<proteinExistence type="predicted"/>
<sequence>MNNQTKYTENSEQISSFEGSPCQESGANVCRGDIRYVCRGGRWQSTDDYCPERNLSQSFEQNFPDDMGPCEQEGSTTCIGDIRYNCKNGRWKPTYDYCQSDNTPT</sequence>
<protein>
    <submittedName>
        <fullName evidence="2">Uncharacterized protein</fullName>
    </submittedName>
</protein>
<gene>
    <name evidence="2" type="ORF">HMI46_04255</name>
</gene>
<evidence type="ECO:0000313" key="2">
    <source>
        <dbReference type="EMBL" id="NOJ69765.1"/>
    </source>
</evidence>
<dbReference type="AlphaFoldDB" id="A0AAP6ZT30"/>
<dbReference type="RefSeq" id="WP_171415099.1">
    <property type="nucleotide sequence ID" value="NZ_JABFOR010000003.1"/>
</dbReference>
<evidence type="ECO:0000313" key="3">
    <source>
        <dbReference type="Proteomes" id="UP000552038"/>
    </source>
</evidence>
<organism evidence="2 3">
    <name type="scientific">Paenibacillus alvei</name>
    <name type="common">Bacillus alvei</name>
    <dbReference type="NCBI Taxonomy" id="44250"/>
    <lineage>
        <taxon>Bacteria</taxon>
        <taxon>Bacillati</taxon>
        <taxon>Bacillota</taxon>
        <taxon>Bacilli</taxon>
        <taxon>Bacillales</taxon>
        <taxon>Paenibacillaceae</taxon>
        <taxon>Paenibacillus</taxon>
    </lineage>
</organism>
<name>A0AAP6ZT30_PAEAL</name>
<comment type="caution">
    <text evidence="2">The sequence shown here is derived from an EMBL/GenBank/DDBJ whole genome shotgun (WGS) entry which is preliminary data.</text>
</comment>
<dbReference type="Proteomes" id="UP000552038">
    <property type="component" value="Unassembled WGS sequence"/>
</dbReference>
<feature type="region of interest" description="Disordered" evidence="1">
    <location>
        <begin position="1"/>
        <end position="26"/>
    </location>
</feature>
<accession>A0AAP6ZT30</accession>
<dbReference type="EMBL" id="JABFOR010000003">
    <property type="protein sequence ID" value="NOJ69765.1"/>
    <property type="molecule type" value="Genomic_DNA"/>
</dbReference>